<sequence length="108" mass="12242">MLETKTIVLILPACMMKFPNPLTKWVFPNQFLLILTTTSGNVFLGTPNWSELGLRRHTMECVIQTYEGREGSPQTSVTAKPTLHYQESQLSLHPTYTTTRVTAKPTPY</sequence>
<dbReference type="EMBL" id="HBUF01198315">
    <property type="protein sequence ID" value="CAG6660971.1"/>
    <property type="molecule type" value="Transcribed_RNA"/>
</dbReference>
<name>A0A8D8S5N6_9HEMI</name>
<evidence type="ECO:0000313" key="1">
    <source>
        <dbReference type="EMBL" id="CAG6660971.1"/>
    </source>
</evidence>
<proteinExistence type="predicted"/>
<dbReference type="AlphaFoldDB" id="A0A8D8S5N6"/>
<organism evidence="1">
    <name type="scientific">Cacopsylla melanoneura</name>
    <dbReference type="NCBI Taxonomy" id="428564"/>
    <lineage>
        <taxon>Eukaryota</taxon>
        <taxon>Metazoa</taxon>
        <taxon>Ecdysozoa</taxon>
        <taxon>Arthropoda</taxon>
        <taxon>Hexapoda</taxon>
        <taxon>Insecta</taxon>
        <taxon>Pterygota</taxon>
        <taxon>Neoptera</taxon>
        <taxon>Paraneoptera</taxon>
        <taxon>Hemiptera</taxon>
        <taxon>Sternorrhyncha</taxon>
        <taxon>Psylloidea</taxon>
        <taxon>Psyllidae</taxon>
        <taxon>Psyllinae</taxon>
        <taxon>Cacopsylla</taxon>
    </lineage>
</organism>
<protein>
    <submittedName>
        <fullName evidence="1">Uncharacterized protein</fullName>
    </submittedName>
</protein>
<reference evidence="1" key="1">
    <citation type="submission" date="2021-05" db="EMBL/GenBank/DDBJ databases">
        <authorList>
            <person name="Alioto T."/>
            <person name="Alioto T."/>
            <person name="Gomez Garrido J."/>
        </authorList>
    </citation>
    <scope>NUCLEOTIDE SEQUENCE</scope>
</reference>
<accession>A0A8D8S5N6</accession>